<feature type="transmembrane region" description="Helical" evidence="8">
    <location>
        <begin position="342"/>
        <end position="361"/>
    </location>
</feature>
<feature type="transmembrane region" description="Helical" evidence="8">
    <location>
        <begin position="253"/>
        <end position="272"/>
    </location>
</feature>
<feature type="transmembrane region" description="Helical" evidence="8">
    <location>
        <begin position="166"/>
        <end position="185"/>
    </location>
</feature>
<evidence type="ECO:0000313" key="11">
    <source>
        <dbReference type="Proteomes" id="UP000787672"/>
    </source>
</evidence>
<feature type="transmembrane region" description="Helical" evidence="8">
    <location>
        <begin position="312"/>
        <end position="330"/>
    </location>
</feature>
<reference evidence="10 11" key="1">
    <citation type="submission" date="2021-06" db="EMBL/GenBank/DDBJ databases">
        <authorList>
            <person name="Sun Q."/>
            <person name="Li D."/>
        </authorList>
    </citation>
    <scope>NUCLEOTIDE SEQUENCE [LARGE SCALE GENOMIC DNA]</scope>
    <source>
        <strain evidence="10 11">MSJ-2</strain>
    </source>
</reference>
<protein>
    <submittedName>
        <fullName evidence="10">MFS transporter</fullName>
    </submittedName>
</protein>
<comment type="caution">
    <text evidence="10">The sequence shown here is derived from an EMBL/GenBank/DDBJ whole genome shotgun (WGS) entry which is preliminary data.</text>
</comment>
<sequence>MGKKLRSMNVQYVLAMALYLCSYSVITVFASSYLLEKGCSNSVIGISFSVVGALTLLTQPFIASAADENREQKVRWMILVFLAVSVAATGGLLSLPEGSPFLLPLFMLVEYCLLTIQPLLNSLAFIFESYGIYIHFGIARGIGSAGYGFSSILVGRMIEGTSTRNVPFVYLIANLLLVLVLFNYGRELGIQKMEQIARKKAPLSTWSFYKKYKRFMLFILASIFIYFAHVTIFNFFIHIVMPVGGSENDVGKAVFLSTFLEAFATAAMPWLVKKISCSVILKFAAVMFIVRNIIMCTAHSMTWIYIGSAFQLVSYALFYPGSIFYANFMIPETDRVKSQSLVTINYTASSIFASLIGGIVIDLWGIGQALMIGTALSCVGAIIVFASVKENKNIQ</sequence>
<feature type="transmembrane region" description="Helical" evidence="8">
    <location>
        <begin position="367"/>
        <end position="388"/>
    </location>
</feature>
<dbReference type="EMBL" id="JAHLQN010000001">
    <property type="protein sequence ID" value="MBU5627892.1"/>
    <property type="molecule type" value="Genomic_DNA"/>
</dbReference>
<dbReference type="RefSeq" id="WP_216633211.1">
    <property type="nucleotide sequence ID" value="NZ_JAHLQN010000001.1"/>
</dbReference>
<dbReference type="PROSITE" id="PS50850">
    <property type="entry name" value="MFS"/>
    <property type="match status" value="1"/>
</dbReference>
<feature type="transmembrane region" description="Helical" evidence="8">
    <location>
        <begin position="279"/>
        <end position="306"/>
    </location>
</feature>
<dbReference type="PANTHER" id="PTHR23522:SF10">
    <property type="entry name" value="3-PHENYLPROPIONIC ACID TRANSPORTER-RELATED"/>
    <property type="match status" value="1"/>
</dbReference>
<feature type="transmembrane region" description="Helical" evidence="8">
    <location>
        <begin position="132"/>
        <end position="154"/>
    </location>
</feature>
<evidence type="ECO:0000256" key="4">
    <source>
        <dbReference type="ARBA" id="ARBA00022519"/>
    </source>
</evidence>
<evidence type="ECO:0000256" key="8">
    <source>
        <dbReference type="SAM" id="Phobius"/>
    </source>
</evidence>
<dbReference type="PANTHER" id="PTHR23522">
    <property type="entry name" value="BLL5896 PROTEIN"/>
    <property type="match status" value="1"/>
</dbReference>
<keyword evidence="7 8" id="KW-0472">Membrane</keyword>
<comment type="subcellular location">
    <subcellularLocation>
        <location evidence="1">Cell inner membrane</location>
        <topology evidence="1">Multi-pass membrane protein</topology>
    </subcellularLocation>
</comment>
<feature type="transmembrane region" description="Helical" evidence="8">
    <location>
        <begin position="101"/>
        <end position="120"/>
    </location>
</feature>
<keyword evidence="4" id="KW-0997">Cell inner membrane</keyword>
<keyword evidence="3" id="KW-1003">Cell membrane</keyword>
<feature type="transmembrane region" description="Helical" evidence="8">
    <location>
        <begin position="41"/>
        <end position="62"/>
    </location>
</feature>
<gene>
    <name evidence="10" type="ORF">KQI82_13350</name>
</gene>
<evidence type="ECO:0000256" key="2">
    <source>
        <dbReference type="ARBA" id="ARBA00022448"/>
    </source>
</evidence>
<evidence type="ECO:0000256" key="3">
    <source>
        <dbReference type="ARBA" id="ARBA00022475"/>
    </source>
</evidence>
<dbReference type="InterPro" id="IPR020846">
    <property type="entry name" value="MFS_dom"/>
</dbReference>
<evidence type="ECO:0000313" key="10">
    <source>
        <dbReference type="EMBL" id="MBU5627892.1"/>
    </source>
</evidence>
<dbReference type="Proteomes" id="UP000787672">
    <property type="component" value="Unassembled WGS sequence"/>
</dbReference>
<evidence type="ECO:0000256" key="7">
    <source>
        <dbReference type="ARBA" id="ARBA00023136"/>
    </source>
</evidence>
<keyword evidence="2" id="KW-0813">Transport</keyword>
<evidence type="ECO:0000256" key="1">
    <source>
        <dbReference type="ARBA" id="ARBA00004429"/>
    </source>
</evidence>
<dbReference type="InterPro" id="IPR024989">
    <property type="entry name" value="MFS_assoc_dom"/>
</dbReference>
<keyword evidence="5 8" id="KW-0812">Transmembrane</keyword>
<evidence type="ECO:0000256" key="6">
    <source>
        <dbReference type="ARBA" id="ARBA00022989"/>
    </source>
</evidence>
<accession>A0ABS6FE99</accession>
<proteinExistence type="predicted"/>
<feature type="transmembrane region" description="Helical" evidence="8">
    <location>
        <begin position="215"/>
        <end position="241"/>
    </location>
</feature>
<evidence type="ECO:0000259" key="9">
    <source>
        <dbReference type="PROSITE" id="PS50850"/>
    </source>
</evidence>
<keyword evidence="11" id="KW-1185">Reference proteome</keyword>
<dbReference type="Pfam" id="PF12832">
    <property type="entry name" value="MFS_1_like"/>
    <property type="match status" value="1"/>
</dbReference>
<feature type="transmembrane region" description="Helical" evidence="8">
    <location>
        <begin position="12"/>
        <end position="35"/>
    </location>
</feature>
<evidence type="ECO:0000256" key="5">
    <source>
        <dbReference type="ARBA" id="ARBA00022692"/>
    </source>
</evidence>
<organism evidence="10 11">
    <name type="scientific">Dysosmobacter acutus</name>
    <dbReference type="NCBI Taxonomy" id="2841504"/>
    <lineage>
        <taxon>Bacteria</taxon>
        <taxon>Bacillati</taxon>
        <taxon>Bacillota</taxon>
        <taxon>Clostridia</taxon>
        <taxon>Eubacteriales</taxon>
        <taxon>Oscillospiraceae</taxon>
        <taxon>Dysosmobacter</taxon>
    </lineage>
</organism>
<feature type="transmembrane region" description="Helical" evidence="8">
    <location>
        <begin position="74"/>
        <end position="95"/>
    </location>
</feature>
<keyword evidence="6 8" id="KW-1133">Transmembrane helix</keyword>
<name>A0ABS6FE99_9FIRM</name>
<feature type="domain" description="Major facilitator superfamily (MFS) profile" evidence="9">
    <location>
        <begin position="215"/>
        <end position="395"/>
    </location>
</feature>